<accession>Q52365</accession>
<evidence type="ECO:0000313" key="1">
    <source>
        <dbReference type="EMBL" id="AAA72094.1"/>
    </source>
</evidence>
<geneLocation type="plasmid" evidence="1">
    <name>Unknown</name>
</geneLocation>
<protein>
    <submittedName>
        <fullName evidence="1">Uncharacterized protein</fullName>
    </submittedName>
</protein>
<reference evidence="1" key="1">
    <citation type="journal article" date="1991" name="J. Bacteriol.">
        <title>Three short fragments of Rts1 DNA are responsible for the temperature-sensitive growth phenotype (Tsg) of host bacteria.</title>
        <authorList>
            <person name="Mochida S."/>
            <person name="Tsuchiya H."/>
            <person name="Mori K."/>
            <person name="Kaji A."/>
        </authorList>
    </citation>
    <scope>NUCLEOTIDE SEQUENCE</scope>
    <source>
        <plasmid evidence="1">Unknown</plasmid>
    </source>
</reference>
<keyword evidence="1" id="KW-0614">Plasmid</keyword>
<organism evidence="1">
    <name type="scientific">Plasmid Rts1</name>
    <dbReference type="NCBI Taxonomy" id="2507"/>
    <lineage>
        <taxon>other sequences</taxon>
        <taxon>plasmids</taxon>
    </lineage>
</organism>
<dbReference type="AlphaFoldDB" id="Q52365"/>
<dbReference type="EMBL" id="M65202">
    <property type="protein sequence ID" value="AAA72094.1"/>
    <property type="molecule type" value="Genomic_DNA"/>
</dbReference>
<name>Q52365_9ZZZZ</name>
<sequence length="45" mass="4881">MRPASGWSRRRISLLSERQNDVGLAGFSHGGNHVVSALLNKSDFG</sequence>
<proteinExistence type="predicted"/>